<dbReference type="InterPro" id="IPR018060">
    <property type="entry name" value="HTH_AraC"/>
</dbReference>
<dbReference type="SMART" id="SM00342">
    <property type="entry name" value="HTH_ARAC"/>
    <property type="match status" value="1"/>
</dbReference>
<dbReference type="InterPro" id="IPR009057">
    <property type="entry name" value="Homeodomain-like_sf"/>
</dbReference>
<dbReference type="PANTHER" id="PTHR46796">
    <property type="entry name" value="HTH-TYPE TRANSCRIPTIONAL ACTIVATOR RHAS-RELATED"/>
    <property type="match status" value="1"/>
</dbReference>
<dbReference type="Gene3D" id="1.10.10.60">
    <property type="entry name" value="Homeodomain-like"/>
    <property type="match status" value="1"/>
</dbReference>
<evidence type="ECO:0000256" key="1">
    <source>
        <dbReference type="ARBA" id="ARBA00023015"/>
    </source>
</evidence>
<keyword evidence="1" id="KW-0805">Transcription regulation</keyword>
<sequence>MQRTIGEAAKAAGVSVSRLRAIANGALGVSLSRWRLWQALQTALQHLAEGDSVAIAAFAAGFSDQAHLTRSMKVTLGLTPGAVLAGVGLREGS</sequence>
<dbReference type="EMBL" id="BSNJ01000001">
    <property type="protein sequence ID" value="GLQ19494.1"/>
    <property type="molecule type" value="Genomic_DNA"/>
</dbReference>
<dbReference type="PANTHER" id="PTHR46796:SF2">
    <property type="entry name" value="TRANSCRIPTIONAL REGULATORY PROTEIN"/>
    <property type="match status" value="1"/>
</dbReference>
<organism evidence="5 6">
    <name type="scientific">Algimonas porphyrae</name>
    <dbReference type="NCBI Taxonomy" id="1128113"/>
    <lineage>
        <taxon>Bacteria</taxon>
        <taxon>Pseudomonadati</taxon>
        <taxon>Pseudomonadota</taxon>
        <taxon>Alphaproteobacteria</taxon>
        <taxon>Maricaulales</taxon>
        <taxon>Robiginitomaculaceae</taxon>
        <taxon>Algimonas</taxon>
    </lineage>
</organism>
<dbReference type="SUPFAM" id="SSF46689">
    <property type="entry name" value="Homeodomain-like"/>
    <property type="match status" value="1"/>
</dbReference>
<keyword evidence="2" id="KW-0238">DNA-binding</keyword>
<keyword evidence="3" id="KW-0804">Transcription</keyword>
<evidence type="ECO:0000256" key="3">
    <source>
        <dbReference type="ARBA" id="ARBA00023163"/>
    </source>
</evidence>
<comment type="caution">
    <text evidence="5">The sequence shown here is derived from an EMBL/GenBank/DDBJ whole genome shotgun (WGS) entry which is preliminary data.</text>
</comment>
<gene>
    <name evidence="5" type="ORF">GCM10007854_04490</name>
</gene>
<evidence type="ECO:0000313" key="6">
    <source>
        <dbReference type="Proteomes" id="UP001161390"/>
    </source>
</evidence>
<reference evidence="5" key="2">
    <citation type="submission" date="2023-01" db="EMBL/GenBank/DDBJ databases">
        <title>Draft genome sequence of Algimonas porphyrae strain NBRC 108216.</title>
        <authorList>
            <person name="Sun Q."/>
            <person name="Mori K."/>
        </authorList>
    </citation>
    <scope>NUCLEOTIDE SEQUENCE</scope>
    <source>
        <strain evidence="5">NBRC 108216</strain>
    </source>
</reference>
<evidence type="ECO:0000256" key="2">
    <source>
        <dbReference type="ARBA" id="ARBA00023125"/>
    </source>
</evidence>
<keyword evidence="6" id="KW-1185">Reference proteome</keyword>
<accession>A0ABQ5UX38</accession>
<name>A0ABQ5UX38_9PROT</name>
<feature type="domain" description="HTH araC/xylS-type" evidence="4">
    <location>
        <begin position="1"/>
        <end position="86"/>
    </location>
</feature>
<evidence type="ECO:0000259" key="4">
    <source>
        <dbReference type="PROSITE" id="PS01124"/>
    </source>
</evidence>
<protein>
    <recommendedName>
        <fullName evidence="4">HTH araC/xylS-type domain-containing protein</fullName>
    </recommendedName>
</protein>
<evidence type="ECO:0000313" key="5">
    <source>
        <dbReference type="EMBL" id="GLQ19494.1"/>
    </source>
</evidence>
<reference evidence="5" key="1">
    <citation type="journal article" date="2014" name="Int. J. Syst. Evol. Microbiol.">
        <title>Complete genome of a new Firmicutes species belonging to the dominant human colonic microbiota ('Ruminococcus bicirculans') reveals two chromosomes and a selective capacity to utilize plant glucans.</title>
        <authorList>
            <consortium name="NISC Comparative Sequencing Program"/>
            <person name="Wegmann U."/>
            <person name="Louis P."/>
            <person name="Goesmann A."/>
            <person name="Henrissat B."/>
            <person name="Duncan S.H."/>
            <person name="Flint H.J."/>
        </authorList>
    </citation>
    <scope>NUCLEOTIDE SEQUENCE</scope>
    <source>
        <strain evidence="5">NBRC 108216</strain>
    </source>
</reference>
<dbReference type="Pfam" id="PF12833">
    <property type="entry name" value="HTH_18"/>
    <property type="match status" value="1"/>
</dbReference>
<dbReference type="PROSITE" id="PS01124">
    <property type="entry name" value="HTH_ARAC_FAMILY_2"/>
    <property type="match status" value="1"/>
</dbReference>
<dbReference type="InterPro" id="IPR050204">
    <property type="entry name" value="AraC_XylS_family_regulators"/>
</dbReference>
<proteinExistence type="predicted"/>
<dbReference type="Proteomes" id="UP001161390">
    <property type="component" value="Unassembled WGS sequence"/>
</dbReference>